<feature type="region of interest" description="Disordered" evidence="2">
    <location>
        <begin position="81"/>
        <end position="100"/>
    </location>
</feature>
<dbReference type="InterPro" id="IPR008828">
    <property type="entry name" value="Sin1/Avo1"/>
</dbReference>
<dbReference type="InterPro" id="IPR011993">
    <property type="entry name" value="PH-like_dom_sf"/>
</dbReference>
<dbReference type="GO" id="GO:0031932">
    <property type="term" value="C:TORC2 complex"/>
    <property type="evidence" value="ECO:0007669"/>
    <property type="project" value="InterPro"/>
</dbReference>
<reference evidence="5 6" key="1">
    <citation type="submission" date="2019-03" db="EMBL/GenBank/DDBJ databases">
        <title>Rhodosporidium diobovatum UCD-FST 08-225 genome sequencing, assembly, and annotation.</title>
        <authorList>
            <person name="Fakankun I.U."/>
            <person name="Fristensky B."/>
            <person name="Levin D.B."/>
        </authorList>
    </citation>
    <scope>NUCLEOTIDE SEQUENCE [LARGE SCALE GENOMIC DNA]</scope>
    <source>
        <strain evidence="5 6">UCD-FST 08-225</strain>
    </source>
</reference>
<dbReference type="AlphaFoldDB" id="A0A5C5G0K1"/>
<feature type="compositionally biased region" description="Pro residues" evidence="2">
    <location>
        <begin position="589"/>
        <end position="600"/>
    </location>
</feature>
<accession>A0A5C5G0K1</accession>
<feature type="compositionally biased region" description="Low complexity" evidence="2">
    <location>
        <begin position="852"/>
        <end position="865"/>
    </location>
</feature>
<feature type="compositionally biased region" description="Polar residues" evidence="2">
    <location>
        <begin position="987"/>
        <end position="998"/>
    </location>
</feature>
<dbReference type="GO" id="GO:0005546">
    <property type="term" value="F:phosphatidylinositol-4,5-bisphosphate binding"/>
    <property type="evidence" value="ECO:0007669"/>
    <property type="project" value="TreeGrafter"/>
</dbReference>
<gene>
    <name evidence="5" type="ORF">DMC30DRAFT_445074</name>
</gene>
<keyword evidence="6" id="KW-1185">Reference proteome</keyword>
<feature type="compositionally biased region" description="Pro residues" evidence="2">
    <location>
        <begin position="167"/>
        <end position="179"/>
    </location>
</feature>
<feature type="compositionally biased region" description="Low complexity" evidence="2">
    <location>
        <begin position="648"/>
        <end position="663"/>
    </location>
</feature>
<evidence type="ECO:0000256" key="2">
    <source>
        <dbReference type="SAM" id="MobiDB-lite"/>
    </source>
</evidence>
<evidence type="ECO:0008006" key="7">
    <source>
        <dbReference type="Google" id="ProtNLM"/>
    </source>
</evidence>
<dbReference type="OrthoDB" id="241990at2759"/>
<evidence type="ECO:0000259" key="3">
    <source>
        <dbReference type="Pfam" id="PF16978"/>
    </source>
</evidence>
<dbReference type="Proteomes" id="UP000311382">
    <property type="component" value="Unassembled WGS sequence"/>
</dbReference>
<dbReference type="InterPro" id="IPR031313">
    <property type="entry name" value="Sin1_PH_dom"/>
</dbReference>
<dbReference type="STRING" id="5288.A0A5C5G0K1"/>
<evidence type="ECO:0000313" key="6">
    <source>
        <dbReference type="Proteomes" id="UP000311382"/>
    </source>
</evidence>
<feature type="compositionally biased region" description="Low complexity" evidence="2">
    <location>
        <begin position="475"/>
        <end position="487"/>
    </location>
</feature>
<feature type="region of interest" description="Disordered" evidence="2">
    <location>
        <begin position="580"/>
        <end position="663"/>
    </location>
</feature>
<feature type="region of interest" description="Disordered" evidence="2">
    <location>
        <begin position="136"/>
        <end position="560"/>
    </location>
</feature>
<comment type="caution">
    <text evidence="5">The sequence shown here is derived from an EMBL/GenBank/DDBJ whole genome shotgun (WGS) entry which is preliminary data.</text>
</comment>
<dbReference type="PANTHER" id="PTHR13335:SF1">
    <property type="entry name" value="TARGET OF RAPAMYCIN COMPLEX 2 SUBUNIT MAPKAP1"/>
    <property type="match status" value="1"/>
</dbReference>
<dbReference type="GO" id="GO:0005886">
    <property type="term" value="C:plasma membrane"/>
    <property type="evidence" value="ECO:0007669"/>
    <property type="project" value="TreeGrafter"/>
</dbReference>
<feature type="compositionally biased region" description="Low complexity" evidence="2">
    <location>
        <begin position="281"/>
        <end position="304"/>
    </location>
</feature>
<proteinExistence type="inferred from homology"/>
<dbReference type="Pfam" id="PF16978">
    <property type="entry name" value="CRIM"/>
    <property type="match status" value="1"/>
</dbReference>
<feature type="compositionally biased region" description="Low complexity" evidence="2">
    <location>
        <begin position="601"/>
        <end position="611"/>
    </location>
</feature>
<evidence type="ECO:0000256" key="1">
    <source>
        <dbReference type="ARBA" id="ARBA00009407"/>
    </source>
</evidence>
<feature type="domain" description="SIN1-type PH" evidence="4">
    <location>
        <begin position="1026"/>
        <end position="1128"/>
    </location>
</feature>
<feature type="compositionally biased region" description="Low complexity" evidence="2">
    <location>
        <begin position="425"/>
        <end position="435"/>
    </location>
</feature>
<dbReference type="GO" id="GO:0005737">
    <property type="term" value="C:cytoplasm"/>
    <property type="evidence" value="ECO:0007669"/>
    <property type="project" value="TreeGrafter"/>
</dbReference>
<name>A0A5C5G0K1_9BASI</name>
<feature type="compositionally biased region" description="Low complexity" evidence="2">
    <location>
        <begin position="619"/>
        <end position="630"/>
    </location>
</feature>
<comment type="similarity">
    <text evidence="1">Belongs to the SIN1 family.</text>
</comment>
<feature type="compositionally biased region" description="Low complexity" evidence="2">
    <location>
        <begin position="380"/>
        <end position="392"/>
    </location>
</feature>
<protein>
    <recommendedName>
        <fullName evidence="7">Stress-activated map kinase interacting protein 1-domain-containing protein</fullName>
    </recommendedName>
</protein>
<dbReference type="EMBL" id="SOZI01000022">
    <property type="protein sequence ID" value="TNY22613.1"/>
    <property type="molecule type" value="Genomic_DNA"/>
</dbReference>
<dbReference type="Pfam" id="PF16979">
    <property type="entry name" value="SIN1_PH"/>
    <property type="match status" value="1"/>
</dbReference>
<feature type="compositionally biased region" description="Low complexity" evidence="2">
    <location>
        <begin position="189"/>
        <end position="211"/>
    </location>
</feature>
<dbReference type="Gene3D" id="2.30.29.30">
    <property type="entry name" value="Pleckstrin-homology domain (PH domain)/Phosphotyrosine-binding domain (PTB)"/>
    <property type="match status" value="1"/>
</dbReference>
<evidence type="ECO:0000313" key="5">
    <source>
        <dbReference type="EMBL" id="TNY22613.1"/>
    </source>
</evidence>
<feature type="region of interest" description="Disordered" evidence="2">
    <location>
        <begin position="846"/>
        <end position="865"/>
    </location>
</feature>
<dbReference type="InterPro" id="IPR031567">
    <property type="entry name" value="CRIM_dom"/>
</dbReference>
<organism evidence="5 6">
    <name type="scientific">Rhodotorula diobovata</name>
    <dbReference type="NCBI Taxonomy" id="5288"/>
    <lineage>
        <taxon>Eukaryota</taxon>
        <taxon>Fungi</taxon>
        <taxon>Dikarya</taxon>
        <taxon>Basidiomycota</taxon>
        <taxon>Pucciniomycotina</taxon>
        <taxon>Microbotryomycetes</taxon>
        <taxon>Sporidiobolales</taxon>
        <taxon>Sporidiobolaceae</taxon>
        <taxon>Rhodotorula</taxon>
    </lineage>
</organism>
<sequence length="1137" mass="117621">MSVLTDPDFLLHTLQLSYLRHVLPNHAALSNNAPGGGGGGGPSAYSLIAFPPPADLAAANPYLALSGTTDPHRWPELATTAAHAHEGQHQSGRSSPPLAPLLTREAGASRRGGAGAGAAVGGLQYSQTIGKGVVSAGMKVDGGRPRTWKGRGKLGRAEDADEGQLSSPPPPSGLAPPPVVVHSPTKTPRSTPAIRSAAAAPSNASAANLAGRSRRRSRRSLSSSLSTDGLGPESPASPGDFPPWPLADAAATGGTPSSRGLFDTTGGSATPLPRRQRRVSDAASSSSGSGADSDFPDGPAAQAAPPKPKEDIPAFQLPPGLRVRERRRVHIRPGEVLAPAANSPPPPRARASSSSSVDSDFGVRVPRSAAVPPAPPQAPQPAQEQKQPEAPAFQLPPGLRVRERRRVNIRPGQAVAPMPAPPAAPAESRSSSPDSDFADRVPAPARARKGLEAEQVPPFELPPGLRVRERRRVHVPPGGVLSSLALPDPAPAPVPGPAPPTQVNASSSLASDFGGGLPSPVTPATPASLAPSEFPPVPPPQQQPPAFQLPPGLKMRERRRVNIRPGAAVLPLSPVVNPANDAAATAEPAPTPAPAPPAEPAPSAAPALRALPSRRRSSRPASPSLSSTAPYFPPRSNYLSLSPPAPAPSGQQQQPPAPRAPVRSALSALLAASDASGGASSGAANPFRALYALCVAREVPGPAGAGDGVPLRLFFPSLAQGAGGGGEPVEVRVKKDVTVEEVIGVGLWRYWDEGREPPLVLGGGGGGAARGEDDAREGRETARWALRIVEDGEVDEDFPPLERTRAISAFAFTEFAIVPAEDEQIEDNLAKQATIVRRPSRILASAAPPPAAGATAAAPAGPGGMPSLAPQTCPAASALAVPVQLKVVLPPLTPAEGLVASLADGEDAGGQTSLQVPGDMYLADVLDILLRRRGIRSPARDWALVVRLQDGDLVVPLDRTVESLGEQRELELVPRAQVGPGGVRKTASANQDPSQSIFAPSRLAGDGQQPASQSTTAAAAASAAPYLHYNVLRKLPMSLGGRHARVIAIDGDYLHFMPPETNLPAPTRGHTTSFHVSAIHSCKVSRRSATSFKIVVHTKRGVDKRYDFEAESAERASEIVAVVRRVMEFYRAERRGR</sequence>
<feature type="compositionally biased region" description="Pro residues" evidence="2">
    <location>
        <begin position="488"/>
        <end position="500"/>
    </location>
</feature>
<feature type="domain" description="CRIM" evidence="3">
    <location>
        <begin position="664"/>
        <end position="828"/>
    </location>
</feature>
<feature type="region of interest" description="Disordered" evidence="2">
    <location>
        <begin position="975"/>
        <end position="1016"/>
    </location>
</feature>
<dbReference type="PANTHER" id="PTHR13335">
    <property type="entry name" value="TARGET OF RAPAMYCIN COMPLEX 2 SUBUNIT MAPKAP1"/>
    <property type="match status" value="1"/>
</dbReference>
<dbReference type="GO" id="GO:0038203">
    <property type="term" value="P:TORC2 signaling"/>
    <property type="evidence" value="ECO:0007669"/>
    <property type="project" value="TreeGrafter"/>
</dbReference>
<evidence type="ECO:0000259" key="4">
    <source>
        <dbReference type="Pfam" id="PF16979"/>
    </source>
</evidence>
<feature type="compositionally biased region" description="Pro residues" evidence="2">
    <location>
        <begin position="533"/>
        <end position="543"/>
    </location>
</feature>
<feature type="compositionally biased region" description="Polar residues" evidence="2">
    <location>
        <begin position="501"/>
        <end position="510"/>
    </location>
</feature>